<dbReference type="InterPro" id="IPR036770">
    <property type="entry name" value="Ankyrin_rpt-contain_sf"/>
</dbReference>
<dbReference type="PROSITE" id="PS50011">
    <property type="entry name" value="PROTEIN_KINASE_DOM"/>
    <property type="match status" value="1"/>
</dbReference>
<dbReference type="Gene3D" id="1.10.510.10">
    <property type="entry name" value="Transferase(Phosphotransferase) domain 1"/>
    <property type="match status" value="1"/>
</dbReference>
<feature type="repeat" description="ANK" evidence="2">
    <location>
        <begin position="1077"/>
        <end position="1103"/>
    </location>
</feature>
<dbReference type="PROSITE" id="PS00108">
    <property type="entry name" value="PROTEIN_KINASE_ST"/>
    <property type="match status" value="1"/>
</dbReference>
<dbReference type="InterPro" id="IPR051681">
    <property type="entry name" value="Ser/Thr_Kinases-Pseudokinases"/>
</dbReference>
<dbReference type="SUPFAM" id="SSF140860">
    <property type="entry name" value="Pseudo ankyrin repeat-like"/>
    <property type="match status" value="1"/>
</dbReference>
<protein>
    <recommendedName>
        <fullName evidence="4">Protein kinase domain-containing protein</fullName>
    </recommendedName>
</protein>
<feature type="compositionally biased region" description="Basic and acidic residues" evidence="3">
    <location>
        <begin position="1478"/>
        <end position="1493"/>
    </location>
</feature>
<dbReference type="GO" id="GO:0005524">
    <property type="term" value="F:ATP binding"/>
    <property type="evidence" value="ECO:0007669"/>
    <property type="project" value="InterPro"/>
</dbReference>
<gene>
    <name evidence="5" type="ORF">G7Y89_g5656</name>
</gene>
<dbReference type="SUPFAM" id="SSF48403">
    <property type="entry name" value="Ankyrin repeat"/>
    <property type="match status" value="1"/>
</dbReference>
<dbReference type="InterPro" id="IPR008271">
    <property type="entry name" value="Ser/Thr_kinase_AS"/>
</dbReference>
<sequence length="2145" mass="241123">MADTSIIRTATSFSRTTNEAGLVPEATRKNVVQSHFLTVSNLIMGCGDITFYRELTPISGLDTIGDGLSFIVKRSGPGIARPVNQSDQLEDLKVSNQGGQLKALKVSKARLLPTSKAYDDPKTEAHRFRALLTECRVLSHPPLRAHPNIVTLQEVAWAPDLRDMESITACLVMEYADYGTLADLQSYGPIHSLEYSTKKKLCLDVAEGLQALHACGIVHGDVKSENVLVFKHPQREYQAKLSDFGCSIVTGDFNNTTSDITTRLAGFTLGYQAPESAGSMPANQLHLTDAYSFGMLMWRVLVDGQEPMSTFFDLPAEAIERQKKITQIQEMGVFLAGVVVATIEQVVGSLGAAGAGEENLLLGIFYHTLAIDPSQRNLEEVVRSLRRSVGVDEHQSSISMFPLRPLTENDLPMPRSVEFLAILGKPLQTSFFKACEDVTSQCRELLKLEYSDDIDFLIFKFLYVILLCQVSGVGCERNPHQAFETLFEMSQLKSFRSEKASAILLNLRDALGATIKEDLAGEIFSRTLHAAGNEAIPALAWIKQHAADALHHLSYINLHTKYLSHMHRMAGAASSMQSETDAVAIIESSLKNSNVNKPIFENGNTLLHAASLFGSVATLEILTEISRRDECSKCGRGDTASHCFHAWSILDCFALVGPEYVEDVLDLLLKRDVKIPEYWCNDALNALNTNDFAFRHTIHGDGMMRAIGTKRLDVVKALTTLCMKDPNYATKDLQKFYGGAILTAAVLHCWEILKLLLSLISERYLETQKRRLGSDWRVNGGSSLLREVLSASYTLDRITIHGGDFRHAAEKTLEMLDEFGFIEPLLYFGKSPKSTIVSALDTGDEILALKILETTAGQESVNVPDPETGFTPLHNSIRTGSKAVFSRLIELGADVNLTGNYLPGNCLGMTNASYLHACASHGADVFFAEEILKAGVPVDIPDHNNNSALHLALLRRAYNLVRLLLQRGDDLNRIVDGEWSVMGTLLLMPYRRHYYDFLGTMRFLFELDDPIKRPDFIICPAKRVTLLHVAVETEPNPQDDRTGPTELQLKRSTFDALTSLILEFYPSPEQINAKTSKGLTALHIAIMNRNLSGVQLLLEHGADPMLPPPESIAPSTLELSRKYVLLYGNQVLMRGQIPRFWREHGKRSTTISRLIYNAGQWPNESAMWPTIAKLYDAVEPFLGQMRMIGHEDAKRIAMQTTVHKIVLGLANVPQLHTGHRDEESIFKAILEYQEHVNNLLQPWFMAEARMEMRPLPDETEGLKHNFNAEAIMYNALANVPWLAFFGSMGIQEIQQAALFDVILRDIEESQQRGFNEEDEWRKDLVKYLKSRKPADLPISPLLVKYPHPLKYIYEGFLKMERFPFSGVKHVLACLRFMDAGAHPEKFSRDDPPPMSAEEFRSFHLQTLQGNALRIERLRPTLAVAIKCACHNDKIPKIPLRILDKWLKPKTAGYAPSKENHQAREEDIETSGGTSEPLPLKEDSVVRTKDRDTSEEVSSGEDNYDTSAETEHFGIFCASRSCAPKIWTNTFIKGSVKKTHTHPQLYVHRMYPYEESEFSLSEYEKMHKNGKSIEQTVWGSGKLKENGKIELEGNSRHKAAKIDRSEYSLKEFAVIVEKGMKSKGREDNYPENEEGVEGDQDEDEEKEKLELVKTMLRWTALRKEPSYGTTLAPFSNLFLRTPLHFNKIVPPLISVPTSISIQTCDLRASAKEQVHKRDLILDPEKDLEDKFSTLASCDASMQLSWFINLDGYSILAACGPHEEAGEIELEGEEIHRALSYFLLRILKEDNGLSKNHKVIYNTLCAQFRKSEVQQSPVLYGNKGQGFFGYTNSQAITATAPMIEKEAAASNYKRARHMVSQGDLVVFKVTKAGALLSDIERLDTTATSDQIGWTAAALTLLSLQRFPIRLASSLEHQDEWLKALRERSLSVSIDMDSDCGDLFTFYIKMNDNKKYEVLSESYQKIINIPTMSQHQTDISQVFDIIEHLARFRQARDLTNNVPRDHFIESFRVRITSRSGKAYSPECLIEVEDGEKEKFMYQLRIKNILRGTYENIPPQDNGQEFVTGKSWKVKTKVPAEMRENGYRRCEGIAEVFITSKPTSIDLLELPELSTPVKKRTTSRARREEGNPSSEDWMALDFLIRTSLK</sequence>
<dbReference type="GO" id="GO:0004674">
    <property type="term" value="F:protein serine/threonine kinase activity"/>
    <property type="evidence" value="ECO:0007669"/>
    <property type="project" value="TreeGrafter"/>
</dbReference>
<dbReference type="Pfam" id="PF00069">
    <property type="entry name" value="Pkinase"/>
    <property type="match status" value="1"/>
</dbReference>
<feature type="compositionally biased region" description="Acidic residues" evidence="3">
    <location>
        <begin position="1494"/>
        <end position="1503"/>
    </location>
</feature>
<dbReference type="Gene3D" id="1.25.40.20">
    <property type="entry name" value="Ankyrin repeat-containing domain"/>
    <property type="match status" value="2"/>
</dbReference>
<keyword evidence="2" id="KW-0040">ANK repeat</keyword>
<reference evidence="5 6" key="1">
    <citation type="submission" date="2020-03" db="EMBL/GenBank/DDBJ databases">
        <title>Draft Genome Sequence of Cudoniella acicularis.</title>
        <authorList>
            <person name="Buettner E."/>
            <person name="Kellner H."/>
        </authorList>
    </citation>
    <scope>NUCLEOTIDE SEQUENCE [LARGE SCALE GENOMIC DNA]</scope>
    <source>
        <strain evidence="5 6">DSM 108380</strain>
    </source>
</reference>
<feature type="repeat" description="ANK" evidence="2">
    <location>
        <begin position="944"/>
        <end position="976"/>
    </location>
</feature>
<feature type="compositionally biased region" description="Acidic residues" evidence="3">
    <location>
        <begin position="1628"/>
        <end position="1644"/>
    </location>
</feature>
<comment type="similarity">
    <text evidence="1">Belongs to the protein kinase superfamily. TKL Ser/Thr protein kinase family.</text>
</comment>
<name>A0A8H4RQA4_9HELO</name>
<dbReference type="CDD" id="cd00180">
    <property type="entry name" value="PKc"/>
    <property type="match status" value="1"/>
</dbReference>
<feature type="region of interest" description="Disordered" evidence="3">
    <location>
        <begin position="1622"/>
        <end position="1644"/>
    </location>
</feature>
<evidence type="ECO:0000256" key="3">
    <source>
        <dbReference type="SAM" id="MobiDB-lite"/>
    </source>
</evidence>
<dbReference type="OrthoDB" id="3223806at2759"/>
<keyword evidence="6" id="KW-1185">Reference proteome</keyword>
<dbReference type="EMBL" id="JAAMPI010000345">
    <property type="protein sequence ID" value="KAF4632467.1"/>
    <property type="molecule type" value="Genomic_DNA"/>
</dbReference>
<feature type="region of interest" description="Disordered" evidence="3">
    <location>
        <begin position="1452"/>
        <end position="1504"/>
    </location>
</feature>
<dbReference type="PROSITE" id="PS50297">
    <property type="entry name" value="ANK_REP_REGION"/>
    <property type="match status" value="3"/>
</dbReference>
<accession>A0A8H4RQA4</accession>
<evidence type="ECO:0000259" key="4">
    <source>
        <dbReference type="PROSITE" id="PS50011"/>
    </source>
</evidence>
<dbReference type="PANTHER" id="PTHR44329">
    <property type="entry name" value="SERINE/THREONINE-PROTEIN KINASE TNNI3K-RELATED"/>
    <property type="match status" value="1"/>
</dbReference>
<evidence type="ECO:0000256" key="2">
    <source>
        <dbReference type="PROSITE-ProRule" id="PRU00023"/>
    </source>
</evidence>
<dbReference type="PROSITE" id="PS50088">
    <property type="entry name" value="ANK_REPEAT"/>
    <property type="match status" value="3"/>
</dbReference>
<dbReference type="InterPro" id="IPR002110">
    <property type="entry name" value="Ankyrin_rpt"/>
</dbReference>
<dbReference type="InterPro" id="IPR011009">
    <property type="entry name" value="Kinase-like_dom_sf"/>
</dbReference>
<evidence type="ECO:0000313" key="6">
    <source>
        <dbReference type="Proteomes" id="UP000566819"/>
    </source>
</evidence>
<proteinExistence type="inferred from homology"/>
<dbReference type="InterPro" id="IPR000719">
    <property type="entry name" value="Prot_kinase_dom"/>
</dbReference>
<evidence type="ECO:0000313" key="5">
    <source>
        <dbReference type="EMBL" id="KAF4632467.1"/>
    </source>
</evidence>
<comment type="caution">
    <text evidence="5">The sequence shown here is derived from an EMBL/GenBank/DDBJ whole genome shotgun (WGS) entry which is preliminary data.</text>
</comment>
<dbReference type="Pfam" id="PF00023">
    <property type="entry name" value="Ank"/>
    <property type="match status" value="2"/>
</dbReference>
<organism evidence="5 6">
    <name type="scientific">Cudoniella acicularis</name>
    <dbReference type="NCBI Taxonomy" id="354080"/>
    <lineage>
        <taxon>Eukaryota</taxon>
        <taxon>Fungi</taxon>
        <taxon>Dikarya</taxon>
        <taxon>Ascomycota</taxon>
        <taxon>Pezizomycotina</taxon>
        <taxon>Leotiomycetes</taxon>
        <taxon>Helotiales</taxon>
        <taxon>Tricladiaceae</taxon>
        <taxon>Cudoniella</taxon>
    </lineage>
</organism>
<dbReference type="SMART" id="SM00248">
    <property type="entry name" value="ANK"/>
    <property type="match status" value="5"/>
</dbReference>
<evidence type="ECO:0000256" key="1">
    <source>
        <dbReference type="ARBA" id="ARBA00005843"/>
    </source>
</evidence>
<dbReference type="Proteomes" id="UP000566819">
    <property type="component" value="Unassembled WGS sequence"/>
</dbReference>
<feature type="repeat" description="ANK" evidence="2">
    <location>
        <begin position="868"/>
        <end position="900"/>
    </location>
</feature>
<dbReference type="PANTHER" id="PTHR44329:SF214">
    <property type="entry name" value="PROTEIN KINASE DOMAIN-CONTAINING PROTEIN"/>
    <property type="match status" value="1"/>
</dbReference>
<dbReference type="SUPFAM" id="SSF56112">
    <property type="entry name" value="Protein kinase-like (PK-like)"/>
    <property type="match status" value="1"/>
</dbReference>
<feature type="domain" description="Protein kinase" evidence="4">
    <location>
        <begin position="58"/>
        <end position="389"/>
    </location>
</feature>
<dbReference type="SMART" id="SM00220">
    <property type="entry name" value="S_TKc"/>
    <property type="match status" value="1"/>
</dbReference>